<accession>A0ABP9PFZ5</accession>
<name>A0ABP9PFZ5_9ACTN</name>
<keyword evidence="6 7" id="KW-0472">Membrane</keyword>
<dbReference type="Gene3D" id="1.20.1560.10">
    <property type="entry name" value="ABC transporter type 1, transmembrane domain"/>
    <property type="match status" value="1"/>
</dbReference>
<dbReference type="InterPro" id="IPR027417">
    <property type="entry name" value="P-loop_NTPase"/>
</dbReference>
<protein>
    <recommendedName>
        <fullName evidence="12">ABC transporter ATP-binding protein</fullName>
    </recommendedName>
</protein>
<sequence length="587" mass="62342">MPVPLHRRLAALLRPAADDAPIVAAARGLTIVDVVRRFWPRLRPLRGWLVVGAVLLAVVPAISVVEIVLFGHLVDVVLVPADLGPLAWIALAYLGLNLLSGLASGADDYLSTWISQRFLVGLRRDTFAHVLAQPAAAHDRRRLGDTLTRLTSDIAAVESFMVGQLSAAVSAVLRLACYLAALCWLAFNLTLAALVVVPAFWWVATRFARLTRDVSRERRRRGGSLTAVTEENLANAALVQTYGREDEAVAAYHRHNRAIADAELAGSRVRSLFLPMVDLLELAGVLLVVLLGVWALSNGDLTLGGLLAFLTLLLQCYRPVRELADLVPALFSATAGVERVCELLDEPVAADRPGATPLPTTAAPAAVALRAVAVTYPGATAPALDGLDLDVAPGERVALVGPSGSGKSTVARLLTRQLDADAGRVLLDGHDVADHTRASVRAAVTVVHQEQLLLDTTVREAIALGRPDATDAEVEAAARAADVHDVVVRLPDGYATRVGQRGRTLSGGQRQRLAVARALLTDARVLVLDEPTTGLDEAATHRLLDAVLAGPRDRTVVVLTHDPAVMARADRVVDLTAAAPVRQPVPA</sequence>
<feature type="domain" description="ABC transmembrane type-1" evidence="9">
    <location>
        <begin position="50"/>
        <end position="332"/>
    </location>
</feature>
<evidence type="ECO:0000256" key="7">
    <source>
        <dbReference type="SAM" id="Phobius"/>
    </source>
</evidence>
<keyword evidence="3" id="KW-0547">Nucleotide-binding</keyword>
<evidence type="ECO:0000259" key="8">
    <source>
        <dbReference type="PROSITE" id="PS50893"/>
    </source>
</evidence>
<comment type="subcellular location">
    <subcellularLocation>
        <location evidence="1">Cell membrane</location>
        <topology evidence="1">Multi-pass membrane protein</topology>
    </subcellularLocation>
</comment>
<feature type="domain" description="ABC transporter" evidence="8">
    <location>
        <begin position="369"/>
        <end position="585"/>
    </location>
</feature>
<evidence type="ECO:0000256" key="2">
    <source>
        <dbReference type="ARBA" id="ARBA00022692"/>
    </source>
</evidence>
<evidence type="ECO:0000256" key="5">
    <source>
        <dbReference type="ARBA" id="ARBA00022989"/>
    </source>
</evidence>
<dbReference type="EMBL" id="BAABKG010000002">
    <property type="protein sequence ID" value="GAA5145999.1"/>
    <property type="molecule type" value="Genomic_DNA"/>
</dbReference>
<dbReference type="SMART" id="SM00382">
    <property type="entry name" value="AAA"/>
    <property type="match status" value="1"/>
</dbReference>
<feature type="transmembrane region" description="Helical" evidence="7">
    <location>
        <begin position="179"/>
        <end position="203"/>
    </location>
</feature>
<proteinExistence type="predicted"/>
<dbReference type="InterPro" id="IPR003593">
    <property type="entry name" value="AAA+_ATPase"/>
</dbReference>
<feature type="transmembrane region" description="Helical" evidence="7">
    <location>
        <begin position="86"/>
        <end position="106"/>
    </location>
</feature>
<evidence type="ECO:0000259" key="9">
    <source>
        <dbReference type="PROSITE" id="PS50929"/>
    </source>
</evidence>
<evidence type="ECO:0000256" key="6">
    <source>
        <dbReference type="ARBA" id="ARBA00023136"/>
    </source>
</evidence>
<dbReference type="InterPro" id="IPR036640">
    <property type="entry name" value="ABC1_TM_sf"/>
</dbReference>
<evidence type="ECO:0000256" key="3">
    <source>
        <dbReference type="ARBA" id="ARBA00022741"/>
    </source>
</evidence>
<dbReference type="SUPFAM" id="SSF52540">
    <property type="entry name" value="P-loop containing nucleoside triphosphate hydrolases"/>
    <property type="match status" value="1"/>
</dbReference>
<comment type="caution">
    <text evidence="10">The sequence shown here is derived from an EMBL/GenBank/DDBJ whole genome shotgun (WGS) entry which is preliminary data.</text>
</comment>
<dbReference type="InterPro" id="IPR017871">
    <property type="entry name" value="ABC_transporter-like_CS"/>
</dbReference>
<feature type="transmembrane region" description="Helical" evidence="7">
    <location>
        <begin position="47"/>
        <end position="74"/>
    </location>
</feature>
<keyword evidence="11" id="KW-1185">Reference proteome</keyword>
<keyword evidence="2 7" id="KW-0812">Transmembrane</keyword>
<dbReference type="PROSITE" id="PS50929">
    <property type="entry name" value="ABC_TM1F"/>
    <property type="match status" value="1"/>
</dbReference>
<evidence type="ECO:0000256" key="4">
    <source>
        <dbReference type="ARBA" id="ARBA00022840"/>
    </source>
</evidence>
<dbReference type="PROSITE" id="PS00211">
    <property type="entry name" value="ABC_TRANSPORTER_1"/>
    <property type="match status" value="1"/>
</dbReference>
<dbReference type="PANTHER" id="PTHR43394">
    <property type="entry name" value="ATP-DEPENDENT PERMEASE MDL1, MITOCHONDRIAL"/>
    <property type="match status" value="1"/>
</dbReference>
<organism evidence="10 11">
    <name type="scientific">Nocardioides marinquilinus</name>
    <dbReference type="NCBI Taxonomy" id="1210400"/>
    <lineage>
        <taxon>Bacteria</taxon>
        <taxon>Bacillati</taxon>
        <taxon>Actinomycetota</taxon>
        <taxon>Actinomycetes</taxon>
        <taxon>Propionibacteriales</taxon>
        <taxon>Nocardioidaceae</taxon>
        <taxon>Nocardioides</taxon>
    </lineage>
</organism>
<evidence type="ECO:0000256" key="1">
    <source>
        <dbReference type="ARBA" id="ARBA00004651"/>
    </source>
</evidence>
<dbReference type="InterPro" id="IPR039421">
    <property type="entry name" value="Type_1_exporter"/>
</dbReference>
<evidence type="ECO:0000313" key="11">
    <source>
        <dbReference type="Proteomes" id="UP001500221"/>
    </source>
</evidence>
<dbReference type="Proteomes" id="UP001500221">
    <property type="component" value="Unassembled WGS sequence"/>
</dbReference>
<keyword evidence="4" id="KW-0067">ATP-binding</keyword>
<dbReference type="Pfam" id="PF00005">
    <property type="entry name" value="ABC_tran"/>
    <property type="match status" value="1"/>
</dbReference>
<dbReference type="PROSITE" id="PS50893">
    <property type="entry name" value="ABC_TRANSPORTER_2"/>
    <property type="match status" value="1"/>
</dbReference>
<evidence type="ECO:0000313" key="10">
    <source>
        <dbReference type="EMBL" id="GAA5145999.1"/>
    </source>
</evidence>
<dbReference type="SUPFAM" id="SSF90123">
    <property type="entry name" value="ABC transporter transmembrane region"/>
    <property type="match status" value="1"/>
</dbReference>
<dbReference type="RefSeq" id="WP_345456731.1">
    <property type="nucleotide sequence ID" value="NZ_BAABKG010000002.1"/>
</dbReference>
<dbReference type="Gene3D" id="3.40.50.300">
    <property type="entry name" value="P-loop containing nucleotide triphosphate hydrolases"/>
    <property type="match status" value="1"/>
</dbReference>
<keyword evidence="5 7" id="KW-1133">Transmembrane helix</keyword>
<reference evidence="11" key="1">
    <citation type="journal article" date="2019" name="Int. J. Syst. Evol. Microbiol.">
        <title>The Global Catalogue of Microorganisms (GCM) 10K type strain sequencing project: providing services to taxonomists for standard genome sequencing and annotation.</title>
        <authorList>
            <consortium name="The Broad Institute Genomics Platform"/>
            <consortium name="The Broad Institute Genome Sequencing Center for Infectious Disease"/>
            <person name="Wu L."/>
            <person name="Ma J."/>
        </authorList>
    </citation>
    <scope>NUCLEOTIDE SEQUENCE [LARGE SCALE GENOMIC DNA]</scope>
    <source>
        <strain evidence="11">JCM 18459</strain>
    </source>
</reference>
<dbReference type="InterPro" id="IPR011527">
    <property type="entry name" value="ABC1_TM_dom"/>
</dbReference>
<evidence type="ECO:0008006" key="12">
    <source>
        <dbReference type="Google" id="ProtNLM"/>
    </source>
</evidence>
<dbReference type="Pfam" id="PF00664">
    <property type="entry name" value="ABC_membrane"/>
    <property type="match status" value="1"/>
</dbReference>
<dbReference type="PANTHER" id="PTHR43394:SF1">
    <property type="entry name" value="ATP-BINDING CASSETTE SUB-FAMILY B MEMBER 10, MITOCHONDRIAL"/>
    <property type="match status" value="1"/>
</dbReference>
<gene>
    <name evidence="10" type="ORF">GCM10023340_16250</name>
</gene>
<dbReference type="InterPro" id="IPR003439">
    <property type="entry name" value="ABC_transporter-like_ATP-bd"/>
</dbReference>